<feature type="compositionally biased region" description="Low complexity" evidence="5">
    <location>
        <begin position="2250"/>
        <end position="2262"/>
    </location>
</feature>
<dbReference type="FunFam" id="1.10.1540.10:FF:000001">
    <property type="entry name" value="neurobeachin isoform X1"/>
    <property type="match status" value="1"/>
</dbReference>
<dbReference type="Pfam" id="PF14844">
    <property type="entry name" value="PH_BEACH"/>
    <property type="match status" value="1"/>
</dbReference>
<evidence type="ECO:0000256" key="1">
    <source>
        <dbReference type="ARBA" id="ARBA00022574"/>
    </source>
</evidence>
<gene>
    <name evidence="8" type="ORF">BJ085DRAFT_40345</name>
</gene>
<dbReference type="PROSITE" id="PS51783">
    <property type="entry name" value="PH_BEACH"/>
    <property type="match status" value="1"/>
</dbReference>
<evidence type="ECO:0000259" key="7">
    <source>
        <dbReference type="PROSITE" id="PS51783"/>
    </source>
</evidence>
<dbReference type="Proteomes" id="UP000268162">
    <property type="component" value="Unassembled WGS sequence"/>
</dbReference>
<feature type="region of interest" description="Disordered" evidence="5">
    <location>
        <begin position="2113"/>
        <end position="2133"/>
    </location>
</feature>
<dbReference type="InterPro" id="IPR023362">
    <property type="entry name" value="PH-BEACH_dom"/>
</dbReference>
<feature type="region of interest" description="Disordered" evidence="5">
    <location>
        <begin position="930"/>
        <end position="969"/>
    </location>
</feature>
<evidence type="ECO:0000313" key="9">
    <source>
        <dbReference type="Proteomes" id="UP000268162"/>
    </source>
</evidence>
<evidence type="ECO:0000256" key="3">
    <source>
        <dbReference type="ARBA" id="ARBA00054699"/>
    </source>
</evidence>
<dbReference type="InterPro" id="IPR011993">
    <property type="entry name" value="PH-like_dom_sf"/>
</dbReference>
<feature type="compositionally biased region" description="Basic and acidic residues" evidence="5">
    <location>
        <begin position="1513"/>
        <end position="1524"/>
    </location>
</feature>
<evidence type="ECO:0000256" key="5">
    <source>
        <dbReference type="SAM" id="MobiDB-lite"/>
    </source>
</evidence>
<dbReference type="SUPFAM" id="SSF50729">
    <property type="entry name" value="PH domain-like"/>
    <property type="match status" value="1"/>
</dbReference>
<dbReference type="Gene3D" id="2.130.10.10">
    <property type="entry name" value="YVTN repeat-like/Quinoprotein amine dehydrogenase"/>
    <property type="match status" value="1"/>
</dbReference>
<name>A0A4P9ZVI5_9FUNG</name>
<feature type="region of interest" description="Disordered" evidence="5">
    <location>
        <begin position="1868"/>
        <end position="1891"/>
    </location>
</feature>
<dbReference type="PANTHER" id="PTHR13743">
    <property type="entry name" value="BEIGE/BEACH-RELATED"/>
    <property type="match status" value="1"/>
</dbReference>
<dbReference type="Gene3D" id="1.10.1540.10">
    <property type="entry name" value="BEACH domain"/>
    <property type="match status" value="1"/>
</dbReference>
<keyword evidence="2" id="KW-0677">Repeat</keyword>
<dbReference type="STRING" id="215637.A0A4P9ZVI5"/>
<evidence type="ECO:0000259" key="6">
    <source>
        <dbReference type="PROSITE" id="PS50197"/>
    </source>
</evidence>
<evidence type="ECO:0000313" key="8">
    <source>
        <dbReference type="EMBL" id="RKP37614.1"/>
    </source>
</evidence>
<dbReference type="InterPro" id="IPR050865">
    <property type="entry name" value="BEACH_Domain"/>
</dbReference>
<dbReference type="SUPFAM" id="SSF81837">
    <property type="entry name" value="BEACH domain"/>
    <property type="match status" value="1"/>
</dbReference>
<feature type="domain" description="BEACH-type PH" evidence="7">
    <location>
        <begin position="1033"/>
        <end position="1171"/>
    </location>
</feature>
<keyword evidence="1" id="KW-0853">WD repeat</keyword>
<keyword evidence="9" id="KW-1185">Reference proteome</keyword>
<dbReference type="GO" id="GO:0005829">
    <property type="term" value="C:cytosol"/>
    <property type="evidence" value="ECO:0007669"/>
    <property type="project" value="TreeGrafter"/>
</dbReference>
<sequence>MKPIVILLRILAKPSADERIRCDALYQLLLSFGYEWDTEPAADTATSTVHPATTSLNPFKMTTAPSPISQRPSLDTWRMDPRRFISRRASQDPHSDEVDDYCMLLEQEGPWQQPLILMAADLFTPGLLERKNQLRTTTTATTVDPTAFDADTTDPTTESNSATLAMALLEHVLYRQLLLSTAGDACVVQTIVHLWATLPAGNCAAPFAGRLLYRLVRRLNYNLYGPGRRATNLLARMEPVQWKNLGSLVQLSMDFLFNHREYSTHLDENWPALHQQIATTLATGNGSSHGGSGGDYPGSTGLSSSALSFMSLLGVLAPVGGGHSQFGGSSGGGLASGGRSFDLLGDMVGSSGGRKNSGQVVFRTPRNPWDDQPKFVLLLTQFLICMSESYEAPGNLCHNALRLLVHGIQSAHFEHFRAIAQLTMRLLERHPPLFKGTAKRTPLSPTMFVGPDGHTFMSSHTSGPNSNGCVDDPALQEFYCQRNCGIQTRILALVGYIHEALVFVRGSEPTGSEEVKRQTQELLSLYMYVFHRYRSYLIDVCQPSSLISPSANTLPVRRSAHTLRRPTLPSDGGGSSADLAQMLYNPSEAEKAPTNAYSRPTGVSLSLPRGGGGPPSPRPRSTSLSQNSPWTGMDTDARIFEKFIQSPAWLEVYNDFCLDSMKGLEEEEASHFPHKIQGFMKMVRDGLVEIRHSENILTRHRRAIKLSTAESIQTMLAAESNRWSDLERSYYQSQGTLWQRWREFVLPLVDDHGPWSLASSHPLALDIRRQLNGGSQAQDDGRALLIDHFLAPSWRWCFPVVLQAPERHWLVSGLENRSRMRLSLTPNEFFDPHVTAILRRDKHGPKSPVGIHFFPPGRGPAGLMSMRTDSLGGSSAARMPLLHTFYPLVLSPQGGYPAPYGGDGRSGAAMAAGTGAGHTRRLTDPGIRTRRLTSATSRSSLLKMTPPSSASSRTHSVSIPDGRTEVSGTALDRTRAGSIHQPPASSTMHLRGPSSVSVSMEEWGWVTTNYDVTTDRQAMISAGGSTDMDDLDEAYSKHTFSVYCELVLNLHSTRGHLKVTDKTLRFYPEANSVGEASGDPADTSAGATGGSSGSGGGSSGGAAGTSATLPPVLTHELLRIRSWPLGDLTSIHFRRYKLRKSAVELFFATQTSFFFNFPHTKDRTRFCAKVTTVNSRCVMYTGLKSPKVSRELHDMTQRWQRRELSNFDYLMGLNTLAGRSYNDMTQYPVFPWIIKDYTSDTLDLNDPERTFRDLTKPVGALNPDRLRRYIERYHGFEDPTGVVKKFHYGTHYSTAASVAHFLIRLEPFTSVHIGLQSGKFDHADRQFHSIAEAWQSCTKGSGDVKELIPEFFYLPEFLTNGNHWNLGRKQDGTTLGDVQLPPWASSPTAFIRMHRAALESDYVSTHLHHWIDLIFGFQQTGQAAVDAHNVFYYLTYEDAVDVDTIANPVDRRSAENQIHYFGQTPSQLFATPHVQRYTPAPSPLTDYMFISADAVAHGGRAEEGGSYTNGVPVERRQTLSEGRKPSSYRPSADTTDTAVDSTPSATTLTFAETLQLPHRQQPFAWSLFHPDCPTKTFAIRTNHLGMCAVMARPIPDRVGDTWQQTLVMVDNRGHCRTHRLVFATTNPSFRFELDSTVRLLPDVLSTTPLSMATHAQMGIAANIPPPPLPLPMHSALSPMFRKLSGPLRLDRRGLHDRLASFCPYKHQLAFIASPGVLIVDTRHWDGAIRLREAGLYAGAQGVRSEAIRRAEALETALLGSLVDLGQSMSVPSSPLVADNGGPLVASRNHSIRSGFVHVDDGRTSSVGSLGLGAGDSTSTLGLMSGDGSEGEVAAPPVQPIRSHQFATQATGIFALSSTFTTSATSAATVPVSSSGSGPASSTPPTSGPSPVVALTSALAQDPLQCVHASRNGAWLVAGTQNGLLHVYQLMLKPEFSPTEPASYSLDLRIDCARDGLFVAAAAPGGWTPAASAPTQSGVQSTVPLRTLTGRTDRSLVGGDTHADTYVSQVLGAEQLYMNSFGHYGKPHYCYSTNRHQAPVTEVVVAAEYNLVVSGDAAGRCIMWTLLTGQYNRTLDPAALLFSTPYYTGQWRVELIQISSRGDLIIYSRRVSSDTPSYLADGGDDLEPDEDDEPTASVDALLSVYNVNGSLVGYHLFTEAPCYPRRNTQYIQTYDRWHDLVALKGRYDTLACPAGWGGPAAPAITVLPGIIDMALTRHGDYLVTVDVFHKVAIYDLDALDFPERKGGPARSSNPNSPSQQPPNHLSQAMGTDTEMEMAALPSPAHIPWVRVFDLPWLPSAVALSLTEQQIIVTGSEGQIVVIAVDDPN</sequence>
<feature type="region of interest" description="Disordered" evidence="5">
    <location>
        <begin position="1501"/>
        <end position="1542"/>
    </location>
</feature>
<feature type="region of interest" description="Disordered" evidence="5">
    <location>
        <begin position="558"/>
        <end position="631"/>
    </location>
</feature>
<feature type="region of interest" description="Disordered" evidence="5">
    <location>
        <begin position="2243"/>
        <end position="2266"/>
    </location>
</feature>
<comment type="function">
    <text evidence="3">May be involved in protein sorting and cell wall formation.</text>
</comment>
<dbReference type="GO" id="GO:0008104">
    <property type="term" value="P:intracellular protein localization"/>
    <property type="evidence" value="ECO:0007669"/>
    <property type="project" value="TreeGrafter"/>
</dbReference>
<evidence type="ECO:0000256" key="2">
    <source>
        <dbReference type="ARBA" id="ARBA00022737"/>
    </source>
</evidence>
<evidence type="ECO:0000256" key="4">
    <source>
        <dbReference type="ARBA" id="ARBA00073334"/>
    </source>
</evidence>
<feature type="compositionally biased region" description="Acidic residues" evidence="5">
    <location>
        <begin position="2121"/>
        <end position="2133"/>
    </location>
</feature>
<accession>A0A4P9ZVI5</accession>
<dbReference type="EMBL" id="ML002470">
    <property type="protein sequence ID" value="RKP37614.1"/>
    <property type="molecule type" value="Genomic_DNA"/>
</dbReference>
<feature type="compositionally biased region" description="Low complexity" evidence="5">
    <location>
        <begin position="1530"/>
        <end position="1542"/>
    </location>
</feature>
<dbReference type="GO" id="GO:0016020">
    <property type="term" value="C:membrane"/>
    <property type="evidence" value="ECO:0007669"/>
    <property type="project" value="TreeGrafter"/>
</dbReference>
<reference evidence="9" key="1">
    <citation type="journal article" date="2018" name="Nat. Microbiol.">
        <title>Leveraging single-cell genomics to expand the fungal tree of life.</title>
        <authorList>
            <person name="Ahrendt S.R."/>
            <person name="Quandt C.A."/>
            <person name="Ciobanu D."/>
            <person name="Clum A."/>
            <person name="Salamov A."/>
            <person name="Andreopoulos B."/>
            <person name="Cheng J.F."/>
            <person name="Woyke T."/>
            <person name="Pelin A."/>
            <person name="Henrissat B."/>
            <person name="Reynolds N.K."/>
            <person name="Benny G.L."/>
            <person name="Smith M.E."/>
            <person name="James T.Y."/>
            <person name="Grigoriev I.V."/>
        </authorList>
    </citation>
    <scope>NUCLEOTIDE SEQUENCE [LARGE SCALE GENOMIC DNA]</scope>
    <source>
        <strain evidence="9">RSA 468</strain>
    </source>
</reference>
<feature type="region of interest" description="Disordered" evidence="5">
    <location>
        <begin position="1071"/>
        <end position="1106"/>
    </location>
</feature>
<dbReference type="Pfam" id="PF02138">
    <property type="entry name" value="Beach"/>
    <property type="match status" value="1"/>
</dbReference>
<protein>
    <recommendedName>
        <fullName evidence="4">Beige protein homolog 1</fullName>
    </recommendedName>
</protein>
<dbReference type="Gene3D" id="2.30.29.30">
    <property type="entry name" value="Pleckstrin-homology domain (PH domain)/Phosphotyrosine-binding domain (PTB)"/>
    <property type="match status" value="1"/>
</dbReference>
<dbReference type="InterPro" id="IPR015943">
    <property type="entry name" value="WD40/YVTN_repeat-like_dom_sf"/>
</dbReference>
<dbReference type="CDD" id="cd06071">
    <property type="entry name" value="Beach"/>
    <property type="match status" value="1"/>
</dbReference>
<feature type="compositionally biased region" description="Low complexity" evidence="5">
    <location>
        <begin position="932"/>
        <end position="942"/>
    </location>
</feature>
<dbReference type="PANTHER" id="PTHR13743:SF112">
    <property type="entry name" value="BEACH DOMAIN-CONTAINING PROTEIN"/>
    <property type="match status" value="1"/>
</dbReference>
<dbReference type="GO" id="GO:0019901">
    <property type="term" value="F:protein kinase binding"/>
    <property type="evidence" value="ECO:0007669"/>
    <property type="project" value="TreeGrafter"/>
</dbReference>
<dbReference type="SUPFAM" id="SSF50978">
    <property type="entry name" value="WD40 repeat-like"/>
    <property type="match status" value="1"/>
</dbReference>
<feature type="compositionally biased region" description="Polar residues" evidence="5">
    <location>
        <begin position="946"/>
        <end position="957"/>
    </location>
</feature>
<dbReference type="InterPro" id="IPR036322">
    <property type="entry name" value="WD40_repeat_dom_sf"/>
</dbReference>
<dbReference type="InterPro" id="IPR036372">
    <property type="entry name" value="BEACH_dom_sf"/>
</dbReference>
<feature type="compositionally biased region" description="Gly residues" evidence="5">
    <location>
        <begin position="1087"/>
        <end position="1103"/>
    </location>
</feature>
<proteinExistence type="predicted"/>
<organism evidence="8 9">
    <name type="scientific">Dimargaris cristalligena</name>
    <dbReference type="NCBI Taxonomy" id="215637"/>
    <lineage>
        <taxon>Eukaryota</taxon>
        <taxon>Fungi</taxon>
        <taxon>Fungi incertae sedis</taxon>
        <taxon>Zoopagomycota</taxon>
        <taxon>Kickxellomycotina</taxon>
        <taxon>Dimargaritomycetes</taxon>
        <taxon>Dimargaritales</taxon>
        <taxon>Dimargaritaceae</taxon>
        <taxon>Dimargaris</taxon>
    </lineage>
</organism>
<dbReference type="InterPro" id="IPR000409">
    <property type="entry name" value="BEACH_dom"/>
</dbReference>
<dbReference type="SMART" id="SM01026">
    <property type="entry name" value="Beach"/>
    <property type="match status" value="1"/>
</dbReference>
<dbReference type="PROSITE" id="PS50197">
    <property type="entry name" value="BEACH"/>
    <property type="match status" value="1"/>
</dbReference>
<feature type="domain" description="BEACH" evidence="6">
    <location>
        <begin position="1184"/>
        <end position="1476"/>
    </location>
</feature>